<sequence length="376" mass="42216">MNPIALVNACVPKKAQESSQLDARQRLANYMALGLNHSAAITELARDIISFQISKRQVKVIRHMWSGTDLSKNAFSGVTMVSPDHRWLVFSDAEKIYIKSVGSPEYEEVVSLDPRADCFFISGTKQILVVRERDELKAYKTLTECIHNIGIPKKSLGFRFLLAIDEKDDALVYLLFQMLNKVVSCFYPLALVKAIKVKNVGAVELLLSVVDAKTIMSRKNNTSPIEIALKNFEFSIFNALLLKVLACPFYKSEKHQVLEHLLAKALRDGNVLAVKMLLSFGVDLSQAHMLDKPYGRLFPLNIAVEKGNSCILDMLLNTGMVIANDRELFRIAVKHGRCVMVSQLLMAGVDRRAVDEIMYDAQLAYYILKSRLTLGM</sequence>
<name>A0ABP8V0K6_9GAMM</name>
<evidence type="ECO:0008006" key="3">
    <source>
        <dbReference type="Google" id="ProtNLM"/>
    </source>
</evidence>
<dbReference type="SUPFAM" id="SSF48403">
    <property type="entry name" value="Ankyrin repeat"/>
    <property type="match status" value="1"/>
</dbReference>
<keyword evidence="2" id="KW-1185">Reference proteome</keyword>
<gene>
    <name evidence="1" type="ORF">GCM10023116_12630</name>
</gene>
<evidence type="ECO:0000313" key="1">
    <source>
        <dbReference type="EMBL" id="GAA4648989.1"/>
    </source>
</evidence>
<dbReference type="EMBL" id="BAABFL010000117">
    <property type="protein sequence ID" value="GAA4648989.1"/>
    <property type="molecule type" value="Genomic_DNA"/>
</dbReference>
<comment type="caution">
    <text evidence="1">The sequence shown here is derived from an EMBL/GenBank/DDBJ whole genome shotgun (WGS) entry which is preliminary data.</text>
</comment>
<protein>
    <recommendedName>
        <fullName evidence="3">Ankyrin repeat protein</fullName>
    </recommendedName>
</protein>
<proteinExistence type="predicted"/>
<evidence type="ECO:0000313" key="2">
    <source>
        <dbReference type="Proteomes" id="UP001500604"/>
    </source>
</evidence>
<dbReference type="RefSeq" id="WP_345194736.1">
    <property type="nucleotide sequence ID" value="NZ_BAABFL010000117.1"/>
</dbReference>
<dbReference type="Proteomes" id="UP001500604">
    <property type="component" value="Unassembled WGS sequence"/>
</dbReference>
<dbReference type="Gene3D" id="1.25.40.20">
    <property type="entry name" value="Ankyrin repeat-containing domain"/>
    <property type="match status" value="1"/>
</dbReference>
<organism evidence="1 2">
    <name type="scientific">Kistimonas scapharcae</name>
    <dbReference type="NCBI Taxonomy" id="1036133"/>
    <lineage>
        <taxon>Bacteria</taxon>
        <taxon>Pseudomonadati</taxon>
        <taxon>Pseudomonadota</taxon>
        <taxon>Gammaproteobacteria</taxon>
        <taxon>Oceanospirillales</taxon>
        <taxon>Endozoicomonadaceae</taxon>
        <taxon>Kistimonas</taxon>
    </lineage>
</organism>
<reference evidence="2" key="1">
    <citation type="journal article" date="2019" name="Int. J. Syst. Evol. Microbiol.">
        <title>The Global Catalogue of Microorganisms (GCM) 10K type strain sequencing project: providing services to taxonomists for standard genome sequencing and annotation.</title>
        <authorList>
            <consortium name="The Broad Institute Genomics Platform"/>
            <consortium name="The Broad Institute Genome Sequencing Center for Infectious Disease"/>
            <person name="Wu L."/>
            <person name="Ma J."/>
        </authorList>
    </citation>
    <scope>NUCLEOTIDE SEQUENCE [LARGE SCALE GENOMIC DNA]</scope>
    <source>
        <strain evidence="2">JCM 17805</strain>
    </source>
</reference>
<dbReference type="InterPro" id="IPR036770">
    <property type="entry name" value="Ankyrin_rpt-contain_sf"/>
</dbReference>
<accession>A0ABP8V0K6</accession>